<dbReference type="OrthoDB" id="1884991at2"/>
<protein>
    <submittedName>
        <fullName evidence="1">Sequestrin</fullName>
    </submittedName>
</protein>
<evidence type="ECO:0000313" key="1">
    <source>
        <dbReference type="EMBL" id="CDL91461.1"/>
    </source>
</evidence>
<keyword evidence="2" id="KW-1185">Reference proteome</keyword>
<dbReference type="Proteomes" id="UP000019482">
    <property type="component" value="Unassembled WGS sequence"/>
</dbReference>
<comment type="caution">
    <text evidence="1">The sequence shown here is derived from an EMBL/GenBank/DDBJ whole genome shotgun (WGS) entry which is preliminary data.</text>
</comment>
<dbReference type="GeneID" id="29419010"/>
<accession>W6N5A8</accession>
<organism evidence="1 2">
    <name type="scientific">Clostridium tyrobutyricum DIVETGP</name>
    <dbReference type="NCBI Taxonomy" id="1408889"/>
    <lineage>
        <taxon>Bacteria</taxon>
        <taxon>Bacillati</taxon>
        <taxon>Bacillota</taxon>
        <taxon>Clostridia</taxon>
        <taxon>Eubacteriales</taxon>
        <taxon>Clostridiaceae</taxon>
        <taxon>Clostridium</taxon>
    </lineage>
</organism>
<gene>
    <name evidence="1" type="ORF">CTDIVETGP_1531</name>
</gene>
<reference evidence="1 2" key="1">
    <citation type="journal article" date="2015" name="Genome Announc.">
        <title>Draft Genome Sequence of Clostridium tyrobutyricum Strain DIVETGP, Isolated from Cow's Milk for Grana Padano Production.</title>
        <authorList>
            <person name="Soggiu A."/>
            <person name="Piras C."/>
            <person name="Gaiarsa S."/>
            <person name="Sassera D."/>
            <person name="Roncada P."/>
            <person name="Bendixen E."/>
            <person name="Brasca M."/>
            <person name="Bonizzi L."/>
        </authorList>
    </citation>
    <scope>NUCLEOTIDE SEQUENCE [LARGE SCALE GENOMIC DNA]</scope>
    <source>
        <strain evidence="1 2">DIVETGP</strain>
    </source>
</reference>
<sequence length="652" mass="76973">MSLHTIPLCNFKYAGDNICSGATFKYDTRAEIINYTPKLLSLNNQNNVNKVESQLFSGSSMGNMFKSNISILNKNSVDIIDKSELKSLYVPKKAIIKDNRKQLKKHKSEIFKHSSKMFKFGKKDIFIGDSIILQNLKAVNLIKYSNLQLKNSENISISIENVNVLQDIKDFIINIPLGKNLCDKKVNDLLKSTYESLNAKNGLELNRYTKKYLSDLINKEILKNNYCIFNTLNRYRDINKLVGELLRRNVFKEIILDKDRNFYERDTVVTINKIKNMFLRRFIRIDTSKVVLNFMLSKSILRKITQIDSITSLDRSFYKHIYKALANKTLKKNIKKDMFKIMESTYFDRGSIKNIVKISGKSFRRFSQKSMYENTCRYLGREKLIEIFTQNEKQLSEFPIIDILKLNELYIKNYTEKEVFKPGKNKFIDIIKRLWWLNPTDPGDTLIIPNKDFCYNQEFLNNEGYEYLRFKNHPIDWGNTWGIDCNIPTYSVSIEIMLDLVNILIMIWHDNVQGWLCCSGKESMQFIMELLYDWYTLETSKPNSDYYRAYRWIRWEAEKVYFLNYYTGLQAIGVLIANLIAYLKNHHFNTVPLWRNSKAMDIERNFNRIAQNGDIIKSLNKTKGRRYYYIDTQNIEKKNILGDDTNGQFNRF</sequence>
<dbReference type="AlphaFoldDB" id="W6N5A8"/>
<name>W6N5A8_CLOTY</name>
<dbReference type="EMBL" id="CBXI010000024">
    <property type="protein sequence ID" value="CDL91461.1"/>
    <property type="molecule type" value="Genomic_DNA"/>
</dbReference>
<dbReference type="RefSeq" id="WP_017895692.1">
    <property type="nucleotide sequence ID" value="NZ_CBXI010000024.1"/>
</dbReference>
<evidence type="ECO:0000313" key="2">
    <source>
        <dbReference type="Proteomes" id="UP000019482"/>
    </source>
</evidence>
<proteinExistence type="predicted"/>